<accession>A0ABX8CQ37</accession>
<evidence type="ECO:0000313" key="4">
    <source>
        <dbReference type="EMBL" id="QVI20640.1"/>
    </source>
</evidence>
<feature type="domain" description="HTH-type transcriptional regulator AraC-type N-terminal" evidence="3">
    <location>
        <begin position="30"/>
        <end position="215"/>
    </location>
</feature>
<dbReference type="Proteomes" id="UP000683310">
    <property type="component" value="Chromosome"/>
</dbReference>
<reference evidence="4 5" key="1">
    <citation type="submission" date="2021-04" db="EMBL/GenBank/DDBJ databases">
        <title>Nocardia tengchongensis.</title>
        <authorList>
            <person name="Zhuang k."/>
            <person name="Ran Y."/>
            <person name="Li W."/>
        </authorList>
    </citation>
    <scope>NUCLEOTIDE SEQUENCE [LARGE SCALE GENOMIC DNA]</scope>
    <source>
        <strain evidence="4 5">CFH S0057</strain>
    </source>
</reference>
<dbReference type="RefSeq" id="WP_213556748.1">
    <property type="nucleotide sequence ID" value="NZ_JBHZDI010000099.1"/>
</dbReference>
<evidence type="ECO:0000313" key="5">
    <source>
        <dbReference type="Proteomes" id="UP000683310"/>
    </source>
</evidence>
<dbReference type="Pfam" id="PF12625">
    <property type="entry name" value="Arabinose_bd"/>
    <property type="match status" value="1"/>
</dbReference>
<dbReference type="PANTHER" id="PTHR47894:SF1">
    <property type="entry name" value="HTH-TYPE TRANSCRIPTIONAL REGULATOR VQSM"/>
    <property type="match status" value="1"/>
</dbReference>
<dbReference type="EMBL" id="CP074371">
    <property type="protein sequence ID" value="QVI20640.1"/>
    <property type="molecule type" value="Genomic_DNA"/>
</dbReference>
<proteinExistence type="predicted"/>
<keyword evidence="1" id="KW-0238">DNA-binding</keyword>
<organism evidence="4 5">
    <name type="scientific">Nocardia tengchongensis</name>
    <dbReference type="NCBI Taxonomy" id="2055889"/>
    <lineage>
        <taxon>Bacteria</taxon>
        <taxon>Bacillati</taxon>
        <taxon>Actinomycetota</taxon>
        <taxon>Actinomycetes</taxon>
        <taxon>Mycobacteriales</taxon>
        <taxon>Nocardiaceae</taxon>
        <taxon>Nocardia</taxon>
    </lineage>
</organism>
<feature type="region of interest" description="Disordered" evidence="2">
    <location>
        <begin position="222"/>
        <end position="248"/>
    </location>
</feature>
<keyword evidence="5" id="KW-1185">Reference proteome</keyword>
<evidence type="ECO:0000259" key="3">
    <source>
        <dbReference type="Pfam" id="PF12625"/>
    </source>
</evidence>
<protein>
    <submittedName>
        <fullName evidence="4">AraC family transcriptional regulator ligand-binding domain-containing protein</fullName>
    </submittedName>
</protein>
<gene>
    <name evidence="4" type="ORF">KHQ06_31710</name>
</gene>
<sequence length="248" mass="27151">MIDHRPARPPYRMRPISSTALLVDFALARGLSIASVLRHTGIRDSQLTHAGAEVTFAQQVAVMRNIVHGIGDEAGFGLMAGLTCRAPQLGAVERAVMSQPTVRQAFETAIRFAERSCSLARHTIERRGDEIELVRDDSMLPAEIRRFALEHDIGALVTMQRDAVQMRQPIKRAETTVGADPVYEGIAVVLGVRDLAFDARRTVLVLDPALLDLPMPQANPKFRGLHAVGEDNRRSSASMVGPDDADRS</sequence>
<name>A0ABX8CQ37_9NOCA</name>
<evidence type="ECO:0000256" key="2">
    <source>
        <dbReference type="SAM" id="MobiDB-lite"/>
    </source>
</evidence>
<dbReference type="InterPro" id="IPR032687">
    <property type="entry name" value="AraC-type_N"/>
</dbReference>
<evidence type="ECO:0000256" key="1">
    <source>
        <dbReference type="ARBA" id="ARBA00023125"/>
    </source>
</evidence>
<dbReference type="PANTHER" id="PTHR47894">
    <property type="entry name" value="HTH-TYPE TRANSCRIPTIONAL REGULATOR GADX"/>
    <property type="match status" value="1"/>
</dbReference>